<evidence type="ECO:0000256" key="5">
    <source>
        <dbReference type="ARBA" id="ARBA00022989"/>
    </source>
</evidence>
<organism evidence="9 10">
    <name type="scientific">Anseongella ginsenosidimutans</name>
    <dbReference type="NCBI Taxonomy" id="496056"/>
    <lineage>
        <taxon>Bacteria</taxon>
        <taxon>Pseudomonadati</taxon>
        <taxon>Bacteroidota</taxon>
        <taxon>Sphingobacteriia</taxon>
        <taxon>Sphingobacteriales</taxon>
        <taxon>Sphingobacteriaceae</taxon>
        <taxon>Anseongella</taxon>
    </lineage>
</organism>
<comment type="similarity">
    <text evidence="2 7">Belongs to the ExbD/TolR family.</text>
</comment>
<evidence type="ECO:0000256" key="8">
    <source>
        <dbReference type="SAM" id="MobiDB-lite"/>
    </source>
</evidence>
<evidence type="ECO:0000256" key="7">
    <source>
        <dbReference type="RuleBase" id="RU003879"/>
    </source>
</evidence>
<evidence type="ECO:0000313" key="9">
    <source>
        <dbReference type="EMBL" id="TCS89040.1"/>
    </source>
</evidence>
<evidence type="ECO:0000256" key="2">
    <source>
        <dbReference type="ARBA" id="ARBA00005811"/>
    </source>
</evidence>
<keyword evidence="3" id="KW-1003">Cell membrane</keyword>
<keyword evidence="7" id="KW-0653">Protein transport</keyword>
<dbReference type="RefSeq" id="WP_132128131.1">
    <property type="nucleotide sequence ID" value="NZ_CP042432.1"/>
</dbReference>
<keyword evidence="4 7" id="KW-0812">Transmembrane</keyword>
<keyword evidence="10" id="KW-1185">Reference proteome</keyword>
<dbReference type="InterPro" id="IPR003400">
    <property type="entry name" value="ExbD"/>
</dbReference>
<evidence type="ECO:0000256" key="3">
    <source>
        <dbReference type="ARBA" id="ARBA00022475"/>
    </source>
</evidence>
<dbReference type="GO" id="GO:0015031">
    <property type="term" value="P:protein transport"/>
    <property type="evidence" value="ECO:0007669"/>
    <property type="project" value="UniProtKB-KW"/>
</dbReference>
<comment type="subcellular location">
    <subcellularLocation>
        <location evidence="1">Cell membrane</location>
        <topology evidence="1">Single-pass membrane protein</topology>
    </subcellularLocation>
    <subcellularLocation>
        <location evidence="7">Cell membrane</location>
        <topology evidence="7">Single-pass type II membrane protein</topology>
    </subcellularLocation>
</comment>
<sequence>MADIESAESHKKSGKKAVRGKKRSTRIDMTPMVDLGFLLITFFILTTTLNQPQAMDLIVPAKEDVLDKQEDRNKVGDEQALTILLGADDRMLYYEGLFDDPNKQLEPVEASWGTGDNSIRSVLVRKSRERNPRYDQIPVLQKQLNAGEINEEEFKEQVTEIKGFKQGAVIMIKASPDATYQNMVDILDEIKIANVGIYAIMDITPQEQTMLDETFNQ</sequence>
<name>A0A4R3KX31_9SPHI</name>
<protein>
    <submittedName>
        <fullName evidence="9">Biopolymer transport protein ExbD/TolR</fullName>
    </submittedName>
</protein>
<proteinExistence type="inferred from homology"/>
<dbReference type="GO" id="GO:0022857">
    <property type="term" value="F:transmembrane transporter activity"/>
    <property type="evidence" value="ECO:0007669"/>
    <property type="project" value="InterPro"/>
</dbReference>
<accession>A0A4R3KX31</accession>
<dbReference type="EMBL" id="SMAD01000002">
    <property type="protein sequence ID" value="TCS89040.1"/>
    <property type="molecule type" value="Genomic_DNA"/>
</dbReference>
<evidence type="ECO:0000256" key="1">
    <source>
        <dbReference type="ARBA" id="ARBA00004162"/>
    </source>
</evidence>
<dbReference type="GO" id="GO:0005886">
    <property type="term" value="C:plasma membrane"/>
    <property type="evidence" value="ECO:0007669"/>
    <property type="project" value="UniProtKB-SubCell"/>
</dbReference>
<feature type="compositionally biased region" description="Basic residues" evidence="8">
    <location>
        <begin position="12"/>
        <end position="23"/>
    </location>
</feature>
<evidence type="ECO:0000256" key="6">
    <source>
        <dbReference type="ARBA" id="ARBA00023136"/>
    </source>
</evidence>
<comment type="caution">
    <text evidence="9">The sequence shown here is derived from an EMBL/GenBank/DDBJ whole genome shotgun (WGS) entry which is preliminary data.</text>
</comment>
<evidence type="ECO:0000256" key="4">
    <source>
        <dbReference type="ARBA" id="ARBA00022692"/>
    </source>
</evidence>
<dbReference type="OrthoDB" id="952702at2"/>
<keyword evidence="7" id="KW-0813">Transport</keyword>
<evidence type="ECO:0000313" key="10">
    <source>
        <dbReference type="Proteomes" id="UP000295807"/>
    </source>
</evidence>
<dbReference type="Proteomes" id="UP000295807">
    <property type="component" value="Unassembled WGS sequence"/>
</dbReference>
<dbReference type="Pfam" id="PF02472">
    <property type="entry name" value="ExbD"/>
    <property type="match status" value="1"/>
</dbReference>
<dbReference type="PANTHER" id="PTHR30558">
    <property type="entry name" value="EXBD MEMBRANE COMPONENT OF PMF-DRIVEN MACROMOLECULE IMPORT SYSTEM"/>
    <property type="match status" value="1"/>
</dbReference>
<dbReference type="AlphaFoldDB" id="A0A4R3KX31"/>
<feature type="region of interest" description="Disordered" evidence="8">
    <location>
        <begin position="1"/>
        <end position="23"/>
    </location>
</feature>
<dbReference type="PANTHER" id="PTHR30558:SF3">
    <property type="entry name" value="BIOPOLYMER TRANSPORT PROTEIN EXBD-RELATED"/>
    <property type="match status" value="1"/>
</dbReference>
<gene>
    <name evidence="9" type="ORF">EDD80_102232</name>
</gene>
<reference evidence="9 10" key="1">
    <citation type="submission" date="2019-03" db="EMBL/GenBank/DDBJ databases">
        <title>Genomic Encyclopedia of Type Strains, Phase IV (KMG-IV): sequencing the most valuable type-strain genomes for metagenomic binning, comparative biology and taxonomic classification.</title>
        <authorList>
            <person name="Goeker M."/>
        </authorList>
    </citation>
    <scope>NUCLEOTIDE SEQUENCE [LARGE SCALE GENOMIC DNA]</scope>
    <source>
        <strain evidence="9 10">DSM 21100</strain>
    </source>
</reference>
<keyword evidence="6" id="KW-0472">Membrane</keyword>
<keyword evidence="5" id="KW-1133">Transmembrane helix</keyword>